<dbReference type="RefSeq" id="WP_308703442.1">
    <property type="nucleotide sequence ID" value="NZ_AP027463.1"/>
</dbReference>
<gene>
    <name evidence="7" type="ORF">RA086_08845</name>
</gene>
<dbReference type="Proteomes" id="UP001227831">
    <property type="component" value="Unassembled WGS sequence"/>
</dbReference>
<organism evidence="7 8">
    <name type="scientific">Lactiplantibacillus brownii</name>
    <dbReference type="NCBI Taxonomy" id="3069269"/>
    <lineage>
        <taxon>Bacteria</taxon>
        <taxon>Bacillati</taxon>
        <taxon>Bacillota</taxon>
        <taxon>Bacilli</taxon>
        <taxon>Lactobacillales</taxon>
        <taxon>Lactobacillaceae</taxon>
        <taxon>Lactiplantibacillus</taxon>
    </lineage>
</organism>
<reference evidence="7 8" key="1">
    <citation type="journal article" date="2023" name="Int. J. Syst. Evol. Microbiol.">
        <title>Lactiplantibacillus brownii sp. nov., a novel psychrotolerant species isolated from sauerkraut.</title>
        <authorList>
            <person name="Heng Y.C."/>
            <person name="Silvaraju S."/>
            <person name="Lee J.K.Y."/>
            <person name="Kittelmann S."/>
        </authorList>
    </citation>
    <scope>NUCLEOTIDE SEQUENCE [LARGE SCALE GENOMIC DNA]</scope>
    <source>
        <strain evidence="7 8">WILCCON 0030</strain>
    </source>
</reference>
<comment type="caution">
    <text evidence="7">The sequence shown here is derived from an EMBL/GenBank/DDBJ whole genome shotgun (WGS) entry which is preliminary data.</text>
</comment>
<keyword evidence="8" id="KW-1185">Reference proteome</keyword>
<keyword evidence="4" id="KW-0808">Transferase</keyword>
<dbReference type="PANTHER" id="PTHR12867:SF6">
    <property type="entry name" value="N-ACETYLGLUCOSAMINYLDIPHOSPHODOLICHOL N-ACETYLGLUCOSAMINYLTRANSFERASE"/>
    <property type="match status" value="1"/>
</dbReference>
<dbReference type="Gene3D" id="3.40.50.2000">
    <property type="entry name" value="Glycogen Phosphorylase B"/>
    <property type="match status" value="1"/>
</dbReference>
<keyword evidence="5" id="KW-0256">Endoplasmic reticulum</keyword>
<dbReference type="InterPro" id="IPR007235">
    <property type="entry name" value="Glyco_trans_28_C"/>
</dbReference>
<dbReference type="SUPFAM" id="SSF53756">
    <property type="entry name" value="UDP-Glycosyltransferase/glycogen phosphorylase"/>
    <property type="match status" value="1"/>
</dbReference>
<evidence type="ECO:0000256" key="4">
    <source>
        <dbReference type="ARBA" id="ARBA00022679"/>
    </source>
</evidence>
<name>A0ABU1ABL2_9LACO</name>
<evidence type="ECO:0000256" key="2">
    <source>
        <dbReference type="ARBA" id="ARBA00006962"/>
    </source>
</evidence>
<accession>A0ABU1ABL2</accession>
<evidence type="ECO:0000256" key="1">
    <source>
        <dbReference type="ARBA" id="ARBA00004240"/>
    </source>
</evidence>
<proteinExistence type="inferred from homology"/>
<keyword evidence="3" id="KW-0328">Glycosyltransferase</keyword>
<feature type="domain" description="Glycosyl transferase family 28 C-terminal" evidence="6">
    <location>
        <begin position="1"/>
        <end position="132"/>
    </location>
</feature>
<comment type="similarity">
    <text evidence="2">Belongs to the glycosyltransferase 28 family.</text>
</comment>
<sequence length="163" mass="18151">MIFVTVGTHEQSFKRLIAGIDELVAAGAITEEVFIQLGYTTHQPDHCPYTDFLSYSEMDQKMRTADTIICHGGPATFMNALSLGKRTIVVPRLKKFNEHVNDHQLTFTKRVIDSGYDLEMVTDIKQLGSVLATSKGASRIPTSHNREFVNGLAAQMKILKLIP</sequence>
<dbReference type="InterPro" id="IPR039042">
    <property type="entry name" value="Alg13-like"/>
</dbReference>
<evidence type="ECO:0000259" key="6">
    <source>
        <dbReference type="Pfam" id="PF04101"/>
    </source>
</evidence>
<comment type="subcellular location">
    <subcellularLocation>
        <location evidence="1">Endoplasmic reticulum</location>
    </subcellularLocation>
</comment>
<protein>
    <submittedName>
        <fullName evidence="7">Glycosyltransferase</fullName>
    </submittedName>
</protein>
<evidence type="ECO:0000313" key="7">
    <source>
        <dbReference type="EMBL" id="MDQ7937715.1"/>
    </source>
</evidence>
<dbReference type="Pfam" id="PF04101">
    <property type="entry name" value="Glyco_tran_28_C"/>
    <property type="match status" value="1"/>
</dbReference>
<evidence type="ECO:0000313" key="8">
    <source>
        <dbReference type="Proteomes" id="UP001227831"/>
    </source>
</evidence>
<dbReference type="EMBL" id="JAVCWF010000001">
    <property type="protein sequence ID" value="MDQ7937715.1"/>
    <property type="molecule type" value="Genomic_DNA"/>
</dbReference>
<dbReference type="PANTHER" id="PTHR12867">
    <property type="entry name" value="GLYCOSYL TRANSFERASE-RELATED"/>
    <property type="match status" value="1"/>
</dbReference>
<evidence type="ECO:0000256" key="3">
    <source>
        <dbReference type="ARBA" id="ARBA00022676"/>
    </source>
</evidence>
<evidence type="ECO:0000256" key="5">
    <source>
        <dbReference type="ARBA" id="ARBA00022824"/>
    </source>
</evidence>